<protein>
    <submittedName>
        <fullName evidence="3">Acyltransferase</fullName>
    </submittedName>
</protein>
<feature type="transmembrane region" description="Helical" evidence="1">
    <location>
        <begin position="194"/>
        <end position="214"/>
    </location>
</feature>
<keyword evidence="1" id="KW-0472">Membrane</keyword>
<feature type="transmembrane region" description="Helical" evidence="1">
    <location>
        <begin position="7"/>
        <end position="26"/>
    </location>
</feature>
<feature type="transmembrane region" description="Helical" evidence="1">
    <location>
        <begin position="266"/>
        <end position="289"/>
    </location>
</feature>
<keyword evidence="1" id="KW-1133">Transmembrane helix</keyword>
<evidence type="ECO:0000313" key="3">
    <source>
        <dbReference type="EMBL" id="MCG2616857.1"/>
    </source>
</evidence>
<dbReference type="GO" id="GO:0016746">
    <property type="term" value="F:acyltransferase activity"/>
    <property type="evidence" value="ECO:0007669"/>
    <property type="project" value="UniProtKB-KW"/>
</dbReference>
<feature type="transmembrane region" description="Helical" evidence="1">
    <location>
        <begin position="310"/>
        <end position="330"/>
    </location>
</feature>
<comment type="caution">
    <text evidence="3">The sequence shown here is derived from an EMBL/GenBank/DDBJ whole genome shotgun (WGS) entry which is preliminary data.</text>
</comment>
<dbReference type="EMBL" id="JAKLTR010000015">
    <property type="protein sequence ID" value="MCG2616857.1"/>
    <property type="molecule type" value="Genomic_DNA"/>
</dbReference>
<feature type="transmembrane region" description="Helical" evidence="1">
    <location>
        <begin position="32"/>
        <end position="53"/>
    </location>
</feature>
<evidence type="ECO:0000259" key="2">
    <source>
        <dbReference type="Pfam" id="PF01757"/>
    </source>
</evidence>
<sequence length="395" mass="46660">MEKNDGYIRSLDGIRALALLLIMTYHAELFHFSWVSVQLFFVLSGFLITGILWKEKTKPYSLGFKFKKFWVRRSLRIFPLYVGYLLVIGIAYLLFNFPSYFPTYFPYLATYTVNYSRLIPEWQGNPLFTHLWTLSIEEQFYFLFPLIIFLCPQKFIKRLMVFIILISPVLRYLVGEYYKSKGLAVEVVADAVYWNTLSHLDAFCFGGIIPVLMLDKKIKNPMWVLRFILILFFVAGGVNYIFSGSALSYWDDYGYNHWLISNYQHVWHYTLINILCAAVILVLTSPFSVNSIRWFRKFLEHPWIVRIGKVSYGMYVFHWIVLVYVFNNIFKPETYWMKVLLFLPYVAVTYAVSELSYSFFEVYFIKLKDRFFVQKPREAAPVPQPAVTTNNANVV</sequence>
<name>A0ABS9KWY7_9BACT</name>
<dbReference type="Proteomes" id="UP001165367">
    <property type="component" value="Unassembled WGS sequence"/>
</dbReference>
<evidence type="ECO:0000256" key="1">
    <source>
        <dbReference type="SAM" id="Phobius"/>
    </source>
</evidence>
<dbReference type="RefSeq" id="WP_237875394.1">
    <property type="nucleotide sequence ID" value="NZ_JAKLTR010000015.1"/>
</dbReference>
<keyword evidence="4" id="KW-1185">Reference proteome</keyword>
<accession>A0ABS9KWY7</accession>
<proteinExistence type="predicted"/>
<evidence type="ECO:0000313" key="4">
    <source>
        <dbReference type="Proteomes" id="UP001165367"/>
    </source>
</evidence>
<feature type="transmembrane region" description="Helical" evidence="1">
    <location>
        <begin position="342"/>
        <end position="365"/>
    </location>
</feature>
<dbReference type="InterPro" id="IPR002656">
    <property type="entry name" value="Acyl_transf_3_dom"/>
</dbReference>
<dbReference type="PANTHER" id="PTHR23028">
    <property type="entry name" value="ACETYLTRANSFERASE"/>
    <property type="match status" value="1"/>
</dbReference>
<dbReference type="InterPro" id="IPR050879">
    <property type="entry name" value="Acyltransferase_3"/>
</dbReference>
<dbReference type="PANTHER" id="PTHR23028:SF53">
    <property type="entry name" value="ACYL_TRANSF_3 DOMAIN-CONTAINING PROTEIN"/>
    <property type="match status" value="1"/>
</dbReference>
<reference evidence="3" key="1">
    <citation type="submission" date="2022-01" db="EMBL/GenBank/DDBJ databases">
        <authorList>
            <person name="Jo J.-H."/>
            <person name="Im W.-T."/>
        </authorList>
    </citation>
    <scope>NUCLEOTIDE SEQUENCE</scope>
    <source>
        <strain evidence="3">NA20</strain>
    </source>
</reference>
<feature type="domain" description="Acyltransferase 3" evidence="2">
    <location>
        <begin position="9"/>
        <end position="353"/>
    </location>
</feature>
<organism evidence="3 4">
    <name type="scientific">Terrimonas ginsenosidimutans</name>
    <dbReference type="NCBI Taxonomy" id="2908004"/>
    <lineage>
        <taxon>Bacteria</taxon>
        <taxon>Pseudomonadati</taxon>
        <taxon>Bacteroidota</taxon>
        <taxon>Chitinophagia</taxon>
        <taxon>Chitinophagales</taxon>
        <taxon>Chitinophagaceae</taxon>
        <taxon>Terrimonas</taxon>
    </lineage>
</organism>
<keyword evidence="3" id="KW-0808">Transferase</keyword>
<keyword evidence="3" id="KW-0012">Acyltransferase</keyword>
<gene>
    <name evidence="3" type="ORF">LZZ85_21350</name>
</gene>
<feature type="transmembrane region" description="Helical" evidence="1">
    <location>
        <begin position="158"/>
        <end position="174"/>
    </location>
</feature>
<keyword evidence="1" id="KW-0812">Transmembrane</keyword>
<feature type="transmembrane region" description="Helical" evidence="1">
    <location>
        <begin position="74"/>
        <end position="95"/>
    </location>
</feature>
<feature type="transmembrane region" description="Helical" evidence="1">
    <location>
        <begin position="223"/>
        <end position="246"/>
    </location>
</feature>
<feature type="transmembrane region" description="Helical" evidence="1">
    <location>
        <begin position="131"/>
        <end position="151"/>
    </location>
</feature>
<dbReference type="Pfam" id="PF01757">
    <property type="entry name" value="Acyl_transf_3"/>
    <property type="match status" value="1"/>
</dbReference>